<reference evidence="2 3" key="1">
    <citation type="journal article" date="2024" name="Plant J.">
        <title>Genome sequences and population genomics reveal climatic adaptation and genomic divergence between two closely related sweetgum species.</title>
        <authorList>
            <person name="Xu W.Q."/>
            <person name="Ren C.Q."/>
            <person name="Zhang X.Y."/>
            <person name="Comes H.P."/>
            <person name="Liu X.H."/>
            <person name="Li Y.G."/>
            <person name="Kettle C.J."/>
            <person name="Jalonen R."/>
            <person name="Gaisberger H."/>
            <person name="Ma Y.Z."/>
            <person name="Qiu Y.X."/>
        </authorList>
    </citation>
    <scope>NUCLEOTIDE SEQUENCE [LARGE SCALE GENOMIC DNA]</scope>
    <source>
        <strain evidence="2">Hangzhou</strain>
    </source>
</reference>
<keyword evidence="1" id="KW-1133">Transmembrane helix</keyword>
<dbReference type="Proteomes" id="UP001415857">
    <property type="component" value="Unassembled WGS sequence"/>
</dbReference>
<feature type="transmembrane region" description="Helical" evidence="1">
    <location>
        <begin position="38"/>
        <end position="61"/>
    </location>
</feature>
<name>A0AAP0R3Z7_LIQFO</name>
<proteinExistence type="predicted"/>
<dbReference type="InterPro" id="IPR036034">
    <property type="entry name" value="PDZ_sf"/>
</dbReference>
<gene>
    <name evidence="2" type="ORF">L1049_003430</name>
</gene>
<dbReference type="Gene3D" id="2.30.42.10">
    <property type="match status" value="1"/>
</dbReference>
<dbReference type="EMBL" id="JBBPBK010000037">
    <property type="protein sequence ID" value="KAK9266983.1"/>
    <property type="molecule type" value="Genomic_DNA"/>
</dbReference>
<evidence type="ECO:0000313" key="3">
    <source>
        <dbReference type="Proteomes" id="UP001415857"/>
    </source>
</evidence>
<sequence>MELLFWSLASKAGLLPTTRGFAGNIILRDIIIAVDNKPVSYFLLQLFFFLFMHSTLVVELLSCKTNNFHINEIKLSSTPLKLIYANVVVSTDSMEMKSFNFFYIALEVRVFFGSVV</sequence>
<keyword evidence="1" id="KW-0472">Membrane</keyword>
<protein>
    <submittedName>
        <fullName evidence="2">Uncharacterized protein</fullName>
    </submittedName>
</protein>
<keyword evidence="3" id="KW-1185">Reference proteome</keyword>
<evidence type="ECO:0000256" key="1">
    <source>
        <dbReference type="SAM" id="Phobius"/>
    </source>
</evidence>
<comment type="caution">
    <text evidence="2">The sequence shown here is derived from an EMBL/GenBank/DDBJ whole genome shotgun (WGS) entry which is preliminary data.</text>
</comment>
<evidence type="ECO:0000313" key="2">
    <source>
        <dbReference type="EMBL" id="KAK9266983.1"/>
    </source>
</evidence>
<keyword evidence="1" id="KW-0812">Transmembrane</keyword>
<organism evidence="2 3">
    <name type="scientific">Liquidambar formosana</name>
    <name type="common">Formosan gum</name>
    <dbReference type="NCBI Taxonomy" id="63359"/>
    <lineage>
        <taxon>Eukaryota</taxon>
        <taxon>Viridiplantae</taxon>
        <taxon>Streptophyta</taxon>
        <taxon>Embryophyta</taxon>
        <taxon>Tracheophyta</taxon>
        <taxon>Spermatophyta</taxon>
        <taxon>Magnoliopsida</taxon>
        <taxon>eudicotyledons</taxon>
        <taxon>Gunneridae</taxon>
        <taxon>Pentapetalae</taxon>
        <taxon>Saxifragales</taxon>
        <taxon>Altingiaceae</taxon>
        <taxon>Liquidambar</taxon>
    </lineage>
</organism>
<dbReference type="AlphaFoldDB" id="A0AAP0R3Z7"/>
<accession>A0AAP0R3Z7</accession>